<dbReference type="PANTHER" id="PTHR43415">
    <property type="entry name" value="SPERMIDINE N(1)-ACETYLTRANSFERASE"/>
    <property type="match status" value="1"/>
</dbReference>
<evidence type="ECO:0000259" key="1">
    <source>
        <dbReference type="PROSITE" id="PS51186"/>
    </source>
</evidence>
<sequence length="180" mass="19690">MGRRHVVSLRQLSVADAPVLASWAADDEFCEAAGWSRGLTVDQHETRWRSRLSDGFGPGLLRLGAELDGGLVGYVDLHGTDEHRRELGYLVGGRERWGRGLGAAVARAGLEHAFLALGLAEVWAEAVGANPASVRILQGLGMNETGTGEDHVYRGIPSHYRRFAITADRWRTLHHDKETS</sequence>
<dbReference type="InterPro" id="IPR016181">
    <property type="entry name" value="Acyl_CoA_acyltransferase"/>
</dbReference>
<dbReference type="Pfam" id="PF13302">
    <property type="entry name" value="Acetyltransf_3"/>
    <property type="match status" value="1"/>
</dbReference>
<dbReference type="PANTHER" id="PTHR43415:SF3">
    <property type="entry name" value="GNAT-FAMILY ACETYLTRANSFERASE"/>
    <property type="match status" value="1"/>
</dbReference>
<dbReference type="Gene3D" id="3.40.630.30">
    <property type="match status" value="1"/>
</dbReference>
<organism evidence="2 3">
    <name type="scientific">Arsenicicoccus bolidensis</name>
    <dbReference type="NCBI Taxonomy" id="229480"/>
    <lineage>
        <taxon>Bacteria</taxon>
        <taxon>Bacillati</taxon>
        <taxon>Actinomycetota</taxon>
        <taxon>Actinomycetes</taxon>
        <taxon>Micrococcales</taxon>
        <taxon>Intrasporangiaceae</taxon>
        <taxon>Arsenicicoccus</taxon>
    </lineage>
</organism>
<accession>A0ABS9Q6Z5</accession>
<dbReference type="InterPro" id="IPR000182">
    <property type="entry name" value="GNAT_dom"/>
</dbReference>
<dbReference type="SUPFAM" id="SSF55729">
    <property type="entry name" value="Acyl-CoA N-acyltransferases (Nat)"/>
    <property type="match status" value="1"/>
</dbReference>
<dbReference type="Proteomes" id="UP001521931">
    <property type="component" value="Unassembled WGS sequence"/>
</dbReference>
<dbReference type="RefSeq" id="WP_239265518.1">
    <property type="nucleotide sequence ID" value="NZ_DAMDMH010000037.1"/>
</dbReference>
<dbReference type="EMBL" id="JAKRCV010000055">
    <property type="protein sequence ID" value="MCG7323030.1"/>
    <property type="molecule type" value="Genomic_DNA"/>
</dbReference>
<evidence type="ECO:0000313" key="3">
    <source>
        <dbReference type="Proteomes" id="UP001521931"/>
    </source>
</evidence>
<proteinExistence type="predicted"/>
<dbReference type="PROSITE" id="PS51186">
    <property type="entry name" value="GNAT"/>
    <property type="match status" value="1"/>
</dbReference>
<comment type="caution">
    <text evidence="2">The sequence shown here is derived from an EMBL/GenBank/DDBJ whole genome shotgun (WGS) entry which is preliminary data.</text>
</comment>
<protein>
    <submittedName>
        <fullName evidence="2">GNAT family N-acetyltransferase</fullName>
    </submittedName>
</protein>
<feature type="domain" description="N-acetyltransferase" evidence="1">
    <location>
        <begin position="7"/>
        <end position="168"/>
    </location>
</feature>
<keyword evidence="3" id="KW-1185">Reference proteome</keyword>
<reference evidence="2 3" key="1">
    <citation type="submission" date="2022-02" db="EMBL/GenBank/DDBJ databases">
        <title>Uncovering new skin microbiome diversity through culturing and metagenomics.</title>
        <authorList>
            <person name="Conlan S."/>
            <person name="Deming C."/>
            <person name="Nisc Comparative Sequencing Program N."/>
            <person name="Segre J.A."/>
        </authorList>
    </citation>
    <scope>NUCLEOTIDE SEQUENCE [LARGE SCALE GENOMIC DNA]</scope>
    <source>
        <strain evidence="2 3">ACRQZ</strain>
    </source>
</reference>
<name>A0ABS9Q6Z5_9MICO</name>
<gene>
    <name evidence="2" type="ORF">MHL29_14185</name>
</gene>
<evidence type="ECO:0000313" key="2">
    <source>
        <dbReference type="EMBL" id="MCG7323030.1"/>
    </source>
</evidence>